<proteinExistence type="predicted"/>
<name>A0A5C6F5G8_9BACT</name>
<evidence type="ECO:0000313" key="3">
    <source>
        <dbReference type="Proteomes" id="UP000318288"/>
    </source>
</evidence>
<accession>A0A5C6F5G8</accession>
<keyword evidence="3" id="KW-1185">Reference proteome</keyword>
<feature type="compositionally biased region" description="Polar residues" evidence="1">
    <location>
        <begin position="65"/>
        <end position="81"/>
    </location>
</feature>
<gene>
    <name evidence="2" type="ORF">Poly51_25040</name>
</gene>
<comment type="caution">
    <text evidence="2">The sequence shown here is derived from an EMBL/GenBank/DDBJ whole genome shotgun (WGS) entry which is preliminary data.</text>
</comment>
<protein>
    <submittedName>
        <fullName evidence="2">Uncharacterized protein</fullName>
    </submittedName>
</protein>
<sequence length="486" mass="52390">MRDLSTAYGLALSFVLFSNVVLHAQQGDRGAGEFFFPSDSVDSAFRSEVAGDENPFARPSDPRQPGSSRPSTLPQPAASDNSSQFLMSRANGEFNAPSRASSFFSLSAVPYMIGDTTAGACSSFELAGTSAATISHPTYGCSRLNISENNSPVLADRFYASYRHFHNASEIDLFSTAPIGGRNTLDINLLTLGLERKLTENSSVEIRLPITSQLSSDLQISQTTGPVVSLPLNDTEVAIGNVGVILKFALFHTDRVYWSAGLATNIPTAPDVNIQVTTQDDQYVILDPITGTPVTPPFRFDAQFRIQRANDTVNLSPFLASVFHFSDSFYGLGFVQLDVPVNDSDVRTSGFYSVEGATPTRFDETEGISQQVLMRLNVGLGKQIWSNPNPCGFVNAVNLLAEVHYTTTLNDADLVGPVTIGPPLGNGAATVTNGNLANRVDTFNGLLGAQVQVQKTIITNGFAAPFRDGADRGFDFEYNFSINRLF</sequence>
<dbReference type="EMBL" id="SJPW01000003">
    <property type="protein sequence ID" value="TWU56588.1"/>
    <property type="molecule type" value="Genomic_DNA"/>
</dbReference>
<dbReference type="Proteomes" id="UP000318288">
    <property type="component" value="Unassembled WGS sequence"/>
</dbReference>
<feature type="region of interest" description="Disordered" evidence="1">
    <location>
        <begin position="51"/>
        <end position="81"/>
    </location>
</feature>
<reference evidence="2 3" key="1">
    <citation type="submission" date="2019-02" db="EMBL/GenBank/DDBJ databases">
        <title>Deep-cultivation of Planctomycetes and their phenomic and genomic characterization uncovers novel biology.</title>
        <authorList>
            <person name="Wiegand S."/>
            <person name="Jogler M."/>
            <person name="Boedeker C."/>
            <person name="Pinto D."/>
            <person name="Vollmers J."/>
            <person name="Rivas-Marin E."/>
            <person name="Kohn T."/>
            <person name="Peeters S.H."/>
            <person name="Heuer A."/>
            <person name="Rast P."/>
            <person name="Oberbeckmann S."/>
            <person name="Bunk B."/>
            <person name="Jeske O."/>
            <person name="Meyerdierks A."/>
            <person name="Storesund J.E."/>
            <person name="Kallscheuer N."/>
            <person name="Luecker S."/>
            <person name="Lage O.M."/>
            <person name="Pohl T."/>
            <person name="Merkel B.J."/>
            <person name="Hornburger P."/>
            <person name="Mueller R.-W."/>
            <person name="Bruemmer F."/>
            <person name="Labrenz M."/>
            <person name="Spormann A.M."/>
            <person name="Op Den Camp H."/>
            <person name="Overmann J."/>
            <person name="Amann R."/>
            <person name="Jetten M.S.M."/>
            <person name="Mascher T."/>
            <person name="Medema M.H."/>
            <person name="Devos D.P."/>
            <person name="Kaster A.-K."/>
            <person name="Ovreas L."/>
            <person name="Rohde M."/>
            <person name="Galperin M.Y."/>
            <person name="Jogler C."/>
        </authorList>
    </citation>
    <scope>NUCLEOTIDE SEQUENCE [LARGE SCALE GENOMIC DNA]</scope>
    <source>
        <strain evidence="2 3">Poly51</strain>
    </source>
</reference>
<evidence type="ECO:0000313" key="2">
    <source>
        <dbReference type="EMBL" id="TWU56588.1"/>
    </source>
</evidence>
<evidence type="ECO:0000256" key="1">
    <source>
        <dbReference type="SAM" id="MobiDB-lite"/>
    </source>
</evidence>
<organism evidence="2 3">
    <name type="scientific">Rubripirellula tenax</name>
    <dbReference type="NCBI Taxonomy" id="2528015"/>
    <lineage>
        <taxon>Bacteria</taxon>
        <taxon>Pseudomonadati</taxon>
        <taxon>Planctomycetota</taxon>
        <taxon>Planctomycetia</taxon>
        <taxon>Pirellulales</taxon>
        <taxon>Pirellulaceae</taxon>
        <taxon>Rubripirellula</taxon>
    </lineage>
</organism>
<dbReference type="AlphaFoldDB" id="A0A5C6F5G8"/>